<comment type="caution">
    <text evidence="1">The sequence shown here is derived from an EMBL/GenBank/DDBJ whole genome shotgun (WGS) entry which is preliminary data.</text>
</comment>
<gene>
    <name evidence="1" type="ORF">FPH17_05445</name>
</gene>
<organism evidence="1 2">
    <name type="scientific">Corynebacterium godavarianum</name>
    <dbReference type="NCBI Taxonomy" id="2054421"/>
    <lineage>
        <taxon>Bacteria</taxon>
        <taxon>Bacillati</taxon>
        <taxon>Actinomycetota</taxon>
        <taxon>Actinomycetes</taxon>
        <taxon>Mycobacteriales</taxon>
        <taxon>Corynebacteriaceae</taxon>
        <taxon>Corynebacterium</taxon>
    </lineage>
</organism>
<keyword evidence="2" id="KW-1185">Reference proteome</keyword>
<dbReference type="RefSeq" id="WP_154879008.1">
    <property type="nucleotide sequence ID" value="NZ_JAADJX010000001.1"/>
</dbReference>
<sequence length="95" mass="10321">MTDYRAVMDLALKGWSVRQITATMGCSHSTVQKVRKVLQAEQITTTAQIAGINDEAVAVLFHDGRSTGQGVFVPIDFDSVAKARTGRDKTTPQIL</sequence>
<evidence type="ECO:0000313" key="1">
    <source>
        <dbReference type="EMBL" id="TSJ74894.1"/>
    </source>
</evidence>
<reference evidence="1 2" key="1">
    <citation type="submission" date="2019-07" db="EMBL/GenBank/DDBJ databases">
        <title>Draft genome of Corynebacterium godavarianum and other related strains.</title>
        <authorList>
            <person name="Bernier A.-M."/>
            <person name="Bernard K."/>
        </authorList>
    </citation>
    <scope>NUCLEOTIDE SEQUENCE [LARGE SCALE GENOMIC DNA]</scope>
    <source>
        <strain evidence="1 2">LMG 29598</strain>
    </source>
</reference>
<protein>
    <submittedName>
        <fullName evidence="1">Helix-turn-helix domain-containing protein</fullName>
    </submittedName>
</protein>
<accession>A0ABY3E5I7</accession>
<proteinExistence type="predicted"/>
<dbReference type="EMBL" id="VMHH01000003">
    <property type="protein sequence ID" value="TSJ74894.1"/>
    <property type="molecule type" value="Genomic_DNA"/>
</dbReference>
<name>A0ABY3E5I7_9CORY</name>
<evidence type="ECO:0000313" key="2">
    <source>
        <dbReference type="Proteomes" id="UP000320747"/>
    </source>
</evidence>
<dbReference type="Proteomes" id="UP000320747">
    <property type="component" value="Unassembled WGS sequence"/>
</dbReference>
<dbReference type="Pfam" id="PF13384">
    <property type="entry name" value="HTH_23"/>
    <property type="match status" value="1"/>
</dbReference>